<sequence>MTELGKNVGFSGQCFPVRSLTRNNALESGYAGGAWLVAYKAEQRRRFKAVLCREPDVALSDHESKQSSKSRKADGSETRRKLDGIYLMNACFINDPLDLCSINIAGKGLTLVNEDDFSMFKNVIHIDAGDNNLRLVHFRRFPSLKTLELPLNNISGTVILEDKDFIWLETLDLSCNHLTTDDVLALGVLPALKVLHLTGNQLNELPPEMCKSFPLKKGQKHCRFGSLEKLWLDQNNLTDLSTFTCLAGLKRLKYLNLEHNNIVSVPHLRLLEPNMLGHTAEISTAPNLNEVIDEEIEDVNSKISILEEILYSGGKTEGLTERNGVIETECSQGYLQDRRILPFPSLCHLNLANNQIEEEEGLLALSTWPRLEEVVIWGNPVAISGKGGPPVVMYQLGLVAGIEVARKPDLRPSHIGRSNLAGNRASMSDRAPSERRR</sequence>
<evidence type="ECO:0000313" key="6">
    <source>
        <dbReference type="Proteomes" id="UP001152795"/>
    </source>
</evidence>
<keyword evidence="6" id="KW-1185">Reference proteome</keyword>
<dbReference type="Proteomes" id="UP001152795">
    <property type="component" value="Unassembled WGS sequence"/>
</dbReference>
<accession>A0A6S7II41</accession>
<dbReference type="Pfam" id="PF12799">
    <property type="entry name" value="LRR_4"/>
    <property type="match status" value="1"/>
</dbReference>
<dbReference type="AlphaFoldDB" id="A0A6S7II41"/>
<evidence type="ECO:0000256" key="1">
    <source>
        <dbReference type="ARBA" id="ARBA00004496"/>
    </source>
</evidence>
<evidence type="ECO:0000256" key="2">
    <source>
        <dbReference type="ARBA" id="ARBA00022490"/>
    </source>
</evidence>
<dbReference type="InterPro" id="IPR025875">
    <property type="entry name" value="Leu-rich_rpt_4"/>
</dbReference>
<dbReference type="OrthoDB" id="1687175at2759"/>
<dbReference type="InterPro" id="IPR032675">
    <property type="entry name" value="LRR_dom_sf"/>
</dbReference>
<proteinExistence type="predicted"/>
<evidence type="ECO:0000256" key="3">
    <source>
        <dbReference type="ARBA" id="ARBA00022614"/>
    </source>
</evidence>
<dbReference type="InterPro" id="IPR001611">
    <property type="entry name" value="Leu-rich_rpt"/>
</dbReference>
<dbReference type="SMART" id="SM00369">
    <property type="entry name" value="LRR_TYP"/>
    <property type="match status" value="4"/>
</dbReference>
<dbReference type="SUPFAM" id="SSF52058">
    <property type="entry name" value="L domain-like"/>
    <property type="match status" value="1"/>
</dbReference>
<organism evidence="5 6">
    <name type="scientific">Paramuricea clavata</name>
    <name type="common">Red gorgonian</name>
    <name type="synonym">Violescent sea-whip</name>
    <dbReference type="NCBI Taxonomy" id="317549"/>
    <lineage>
        <taxon>Eukaryota</taxon>
        <taxon>Metazoa</taxon>
        <taxon>Cnidaria</taxon>
        <taxon>Anthozoa</taxon>
        <taxon>Octocorallia</taxon>
        <taxon>Malacalcyonacea</taxon>
        <taxon>Plexauridae</taxon>
        <taxon>Paramuricea</taxon>
    </lineage>
</organism>
<evidence type="ECO:0000256" key="4">
    <source>
        <dbReference type="ARBA" id="ARBA00022737"/>
    </source>
</evidence>
<dbReference type="GO" id="GO:0005737">
    <property type="term" value="C:cytoplasm"/>
    <property type="evidence" value="ECO:0007669"/>
    <property type="project" value="UniProtKB-SubCell"/>
</dbReference>
<dbReference type="Pfam" id="PF13855">
    <property type="entry name" value="LRR_8"/>
    <property type="match status" value="1"/>
</dbReference>
<dbReference type="EMBL" id="CACRXK020008969">
    <property type="protein sequence ID" value="CAB4016100.1"/>
    <property type="molecule type" value="Genomic_DNA"/>
</dbReference>
<keyword evidence="2" id="KW-0963">Cytoplasm</keyword>
<feature type="non-terminal residue" evidence="5">
    <location>
        <position position="437"/>
    </location>
</feature>
<name>A0A6S7II41_PARCT</name>
<dbReference type="PANTHER" id="PTHR22710:SF2">
    <property type="entry name" value="X-RAY RADIATION RESISTANCE-ASSOCIATED PROTEIN 1"/>
    <property type="match status" value="1"/>
</dbReference>
<keyword evidence="4" id="KW-0677">Repeat</keyword>
<dbReference type="PANTHER" id="PTHR22710">
    <property type="entry name" value="X-RAY RADIATION RESISTANCE ASSOCIATED PROTEIN 1 XRRA1"/>
    <property type="match status" value="1"/>
</dbReference>
<reference evidence="5" key="1">
    <citation type="submission" date="2020-04" db="EMBL/GenBank/DDBJ databases">
        <authorList>
            <person name="Alioto T."/>
            <person name="Alioto T."/>
            <person name="Gomez Garrido J."/>
        </authorList>
    </citation>
    <scope>NUCLEOTIDE SEQUENCE</scope>
    <source>
        <strain evidence="5">A484AB</strain>
    </source>
</reference>
<comment type="caution">
    <text evidence="5">The sequence shown here is derived from an EMBL/GenBank/DDBJ whole genome shotgun (WGS) entry which is preliminary data.</text>
</comment>
<evidence type="ECO:0000313" key="5">
    <source>
        <dbReference type="EMBL" id="CAB4016100.1"/>
    </source>
</evidence>
<dbReference type="InterPro" id="IPR003591">
    <property type="entry name" value="Leu-rich_rpt_typical-subtyp"/>
</dbReference>
<gene>
    <name evidence="5" type="ORF">PACLA_8A027937</name>
</gene>
<dbReference type="Gene3D" id="3.80.10.10">
    <property type="entry name" value="Ribonuclease Inhibitor"/>
    <property type="match status" value="2"/>
</dbReference>
<protein>
    <submittedName>
        <fullName evidence="5">X-ray radiation resistance-associated 1-like</fullName>
    </submittedName>
</protein>
<dbReference type="PROSITE" id="PS51450">
    <property type="entry name" value="LRR"/>
    <property type="match status" value="3"/>
</dbReference>
<keyword evidence="3" id="KW-0433">Leucine-rich repeat</keyword>
<dbReference type="GO" id="GO:0005634">
    <property type="term" value="C:nucleus"/>
    <property type="evidence" value="ECO:0007669"/>
    <property type="project" value="TreeGrafter"/>
</dbReference>
<comment type="subcellular location">
    <subcellularLocation>
        <location evidence="1">Cytoplasm</location>
    </subcellularLocation>
</comment>